<protein>
    <submittedName>
        <fullName evidence="2">Ubiquitinol-cytochrome C reductase Fe-S subunit TAT signal</fullName>
    </submittedName>
</protein>
<accession>A0A1H1XVL1</accession>
<evidence type="ECO:0000313" key="2">
    <source>
        <dbReference type="EMBL" id="SDT12909.1"/>
    </source>
</evidence>
<gene>
    <name evidence="2" type="ORF">SAMN04489717_5143</name>
</gene>
<dbReference type="STRING" id="117157.SAMN04489717_5143"/>
<dbReference type="OrthoDB" id="227957at2"/>
<proteinExistence type="predicted"/>
<organism evidence="2 3">
    <name type="scientific">Actinopolymorpha singaporensis</name>
    <dbReference type="NCBI Taxonomy" id="117157"/>
    <lineage>
        <taxon>Bacteria</taxon>
        <taxon>Bacillati</taxon>
        <taxon>Actinomycetota</taxon>
        <taxon>Actinomycetes</taxon>
        <taxon>Propionibacteriales</taxon>
        <taxon>Actinopolymorphaceae</taxon>
        <taxon>Actinopolymorpha</taxon>
    </lineage>
</organism>
<name>A0A1H1XVL1_9ACTN</name>
<evidence type="ECO:0000256" key="1">
    <source>
        <dbReference type="SAM" id="MobiDB-lite"/>
    </source>
</evidence>
<feature type="compositionally biased region" description="Polar residues" evidence="1">
    <location>
        <begin position="1"/>
        <end position="10"/>
    </location>
</feature>
<dbReference type="AlphaFoldDB" id="A0A1H1XVL1"/>
<evidence type="ECO:0000313" key="3">
    <source>
        <dbReference type="Proteomes" id="UP000198983"/>
    </source>
</evidence>
<sequence length="132" mass="13857">MTSSGPTDSSAPGAVSESLPTGRGPRRRDVLRLATLGAVGAAGVLSPFSGPERAAPDSVVGRYVYVDNDGVRNAVYRIVGATRPDARTLVLDVGDLTTIRGYVDPEDFEKGYTHDVAEGAAARIPLTREWSA</sequence>
<dbReference type="RefSeq" id="WP_092656103.1">
    <property type="nucleotide sequence ID" value="NZ_LT629732.1"/>
</dbReference>
<reference evidence="2 3" key="1">
    <citation type="submission" date="2016-10" db="EMBL/GenBank/DDBJ databases">
        <authorList>
            <person name="de Groot N.N."/>
        </authorList>
    </citation>
    <scope>NUCLEOTIDE SEQUENCE [LARGE SCALE GENOMIC DNA]</scope>
    <source>
        <strain evidence="2 3">DSM 22024</strain>
    </source>
</reference>
<dbReference type="Proteomes" id="UP000198983">
    <property type="component" value="Chromosome I"/>
</dbReference>
<dbReference type="InterPro" id="IPR006311">
    <property type="entry name" value="TAT_signal"/>
</dbReference>
<dbReference type="EMBL" id="LT629732">
    <property type="protein sequence ID" value="SDT12909.1"/>
    <property type="molecule type" value="Genomic_DNA"/>
</dbReference>
<dbReference type="PROSITE" id="PS51318">
    <property type="entry name" value="TAT"/>
    <property type="match status" value="1"/>
</dbReference>
<feature type="region of interest" description="Disordered" evidence="1">
    <location>
        <begin position="1"/>
        <end position="27"/>
    </location>
</feature>
<keyword evidence="3" id="KW-1185">Reference proteome</keyword>